<protein>
    <submittedName>
        <fullName evidence="4">Carbon-monoxide dehydrogenase large subunit</fullName>
    </submittedName>
</protein>
<dbReference type="GO" id="GO:0016491">
    <property type="term" value="F:oxidoreductase activity"/>
    <property type="evidence" value="ECO:0007669"/>
    <property type="project" value="UniProtKB-KW"/>
</dbReference>
<dbReference type="Proteomes" id="UP000244224">
    <property type="component" value="Unassembled WGS sequence"/>
</dbReference>
<dbReference type="Pfam" id="PF02738">
    <property type="entry name" value="MoCoBD_1"/>
    <property type="match status" value="1"/>
</dbReference>
<evidence type="ECO:0000313" key="5">
    <source>
        <dbReference type="Proteomes" id="UP000244224"/>
    </source>
</evidence>
<dbReference type="InterPro" id="IPR000674">
    <property type="entry name" value="Ald_Oxase/Xan_DH_a/b"/>
</dbReference>
<dbReference type="InterPro" id="IPR008274">
    <property type="entry name" value="AldOxase/xan_DH_MoCoBD1"/>
</dbReference>
<dbReference type="Pfam" id="PF01315">
    <property type="entry name" value="Ald_Xan_dh_C"/>
    <property type="match status" value="1"/>
</dbReference>
<comment type="caution">
    <text evidence="4">The sequence shown here is derived from an EMBL/GenBank/DDBJ whole genome shotgun (WGS) entry which is preliminary data.</text>
</comment>
<name>A0A2T6AJL8_9RHOB</name>
<dbReference type="SUPFAM" id="SSF56003">
    <property type="entry name" value="Molybdenum cofactor-binding domain"/>
    <property type="match status" value="1"/>
</dbReference>
<dbReference type="InterPro" id="IPR016208">
    <property type="entry name" value="Ald_Oxase/xanthine_DH-like"/>
</dbReference>
<evidence type="ECO:0000313" key="4">
    <source>
        <dbReference type="EMBL" id="PTX43995.1"/>
    </source>
</evidence>
<feature type="domain" description="Aldehyde oxidase/xanthine dehydrogenase a/b hammerhead" evidence="3">
    <location>
        <begin position="22"/>
        <end position="135"/>
    </location>
</feature>
<accession>A0A2T6AJL8</accession>
<dbReference type="InterPro" id="IPR037165">
    <property type="entry name" value="AldOxase/xan_DH_Mopterin-bd_sf"/>
</dbReference>
<evidence type="ECO:0000256" key="2">
    <source>
        <dbReference type="ARBA" id="ARBA00023002"/>
    </source>
</evidence>
<gene>
    <name evidence="4" type="ORF">C8N34_12315</name>
</gene>
<keyword evidence="1" id="KW-0500">Molybdenum</keyword>
<dbReference type="AlphaFoldDB" id="A0A2T6AJL8"/>
<evidence type="ECO:0000256" key="1">
    <source>
        <dbReference type="ARBA" id="ARBA00022505"/>
    </source>
</evidence>
<evidence type="ECO:0000259" key="3">
    <source>
        <dbReference type="SMART" id="SM01008"/>
    </source>
</evidence>
<sequence length="695" mass="73237">MQQTVSWIGKAMARREDARLLKGAGRFVDDHQPEGCLFLEFLRSPYAAGRITDLDVSEAAVAEGVIAVLTAADFAGLGQAAVNALLPGAEVHPLEPLASGRVKAVGQAIAAVIAETREAARDAVELIAFDIAEEPLAIRRVLRHRWQSGVPQTGREISVQLDHALVAPMALEPRATVALPEGAGLRVHLSTQTPQRCRTDLAAILGLAPSAIRVLTQDVGGAFGGKASLMPEDAVVALAALRLGRPVKWTAARSEEFQAATQGRGGETRAVLTLDHQGVPVALSAELRFPLGHWMPYSALAPLRNAGRILPGPYAIEAVDIEAQAHLTPGAAVNIYRGAGRPEAAMLMERLIDKAAQAQGLDPLEMRRRALYRGAFPRATPTGEAICSGDFAALLDRLEREADYAGLRARQAERRAKGAVCGLGLALYIEPCGQGWESAELRLEADGTFTALTGSSAQGQGRETAFAQIVAEIMGVTPDRVRVVQGDTEAVPEGIGALASRSTAIGGTAMARATRRMLDQLGPRNDWSGIGPVSVRERYEAPGEAWASGAVLAEVAICPDTGHLTVEGITWVDDAGRVLNPMLVQGQLIGGLAQGLGAATMERMAYADGQLLTGSLMDYAVPRASDMPPVRLISQPLPSTANEMGFKGVGEAGCIGVPAALLNAVQDALLPFDAPDLSLPLTPEKLWRAMTGLEP</sequence>
<dbReference type="InterPro" id="IPR036856">
    <property type="entry name" value="Ald_Oxase/Xan_DH_a/b_sf"/>
</dbReference>
<dbReference type="PANTHER" id="PTHR11908">
    <property type="entry name" value="XANTHINE DEHYDROGENASE"/>
    <property type="match status" value="1"/>
</dbReference>
<dbReference type="GO" id="GO:0005506">
    <property type="term" value="F:iron ion binding"/>
    <property type="evidence" value="ECO:0007669"/>
    <property type="project" value="InterPro"/>
</dbReference>
<organism evidence="4 5">
    <name type="scientific">Gemmobacter caeni</name>
    <dbReference type="NCBI Taxonomy" id="589035"/>
    <lineage>
        <taxon>Bacteria</taxon>
        <taxon>Pseudomonadati</taxon>
        <taxon>Pseudomonadota</taxon>
        <taxon>Alphaproteobacteria</taxon>
        <taxon>Rhodobacterales</taxon>
        <taxon>Paracoccaceae</taxon>
        <taxon>Gemmobacter</taxon>
    </lineage>
</organism>
<proteinExistence type="predicted"/>
<keyword evidence="5" id="KW-1185">Reference proteome</keyword>
<dbReference type="SUPFAM" id="SSF54665">
    <property type="entry name" value="CO dehydrogenase molybdoprotein N-domain-like"/>
    <property type="match status" value="1"/>
</dbReference>
<dbReference type="OrthoDB" id="9758509at2"/>
<dbReference type="PANTHER" id="PTHR11908:SF132">
    <property type="entry name" value="ALDEHYDE OXIDASE 1-RELATED"/>
    <property type="match status" value="1"/>
</dbReference>
<dbReference type="Gene3D" id="3.90.1170.50">
    <property type="entry name" value="Aldehyde oxidase/xanthine dehydrogenase, a/b hammerhead"/>
    <property type="match status" value="1"/>
</dbReference>
<dbReference type="Pfam" id="PF20256">
    <property type="entry name" value="MoCoBD_2"/>
    <property type="match status" value="2"/>
</dbReference>
<dbReference type="InterPro" id="IPR046867">
    <property type="entry name" value="AldOxase/xan_DH_MoCoBD2"/>
</dbReference>
<dbReference type="Gene3D" id="3.30.365.10">
    <property type="entry name" value="Aldehyde oxidase/xanthine dehydrogenase, molybdopterin binding domain"/>
    <property type="match status" value="4"/>
</dbReference>
<dbReference type="SMART" id="SM01008">
    <property type="entry name" value="Ald_Xan_dh_C"/>
    <property type="match status" value="1"/>
</dbReference>
<reference evidence="4 5" key="1">
    <citation type="submission" date="2018-04" db="EMBL/GenBank/DDBJ databases">
        <title>Genomic Encyclopedia of Archaeal and Bacterial Type Strains, Phase II (KMG-II): from individual species to whole genera.</title>
        <authorList>
            <person name="Goeker M."/>
        </authorList>
    </citation>
    <scope>NUCLEOTIDE SEQUENCE [LARGE SCALE GENOMIC DNA]</scope>
    <source>
        <strain evidence="4 5">DSM 21823</strain>
    </source>
</reference>
<keyword evidence="2" id="KW-0560">Oxidoreductase</keyword>
<dbReference type="EMBL" id="QBKP01000023">
    <property type="protein sequence ID" value="PTX43995.1"/>
    <property type="molecule type" value="Genomic_DNA"/>
</dbReference>
<dbReference type="RefSeq" id="WP_108130597.1">
    <property type="nucleotide sequence ID" value="NZ_QBKP01000023.1"/>
</dbReference>